<evidence type="ECO:0000256" key="4">
    <source>
        <dbReference type="ARBA" id="ARBA00022857"/>
    </source>
</evidence>
<gene>
    <name evidence="7" type="ORF">PQ465_05170</name>
</gene>
<organism evidence="7 8">
    <name type="scientific">Sphingobacterium oryzagri</name>
    <dbReference type="NCBI Taxonomy" id="3025669"/>
    <lineage>
        <taxon>Bacteria</taxon>
        <taxon>Pseudomonadati</taxon>
        <taxon>Bacteroidota</taxon>
        <taxon>Sphingobacteriia</taxon>
        <taxon>Sphingobacteriales</taxon>
        <taxon>Sphingobacteriaceae</taxon>
        <taxon>Sphingobacterium</taxon>
    </lineage>
</organism>
<dbReference type="CDD" id="cd02932">
    <property type="entry name" value="OYE_YqiM_FMN"/>
    <property type="match status" value="1"/>
</dbReference>
<dbReference type="InterPro" id="IPR013785">
    <property type="entry name" value="Aldolase_TIM"/>
</dbReference>
<keyword evidence="8" id="KW-1185">Reference proteome</keyword>
<dbReference type="InterPro" id="IPR001155">
    <property type="entry name" value="OxRdtase_FMN_N"/>
</dbReference>
<sequence length="360" mass="39787">MAKVFESLSLKNMTLSNRLVVSPMCQYSALDGFANDWHLVHLGQFAIGKASAVIQEATAVVPEGRISFWDLGIWKDEHIEKYKQITAFIAAQGSIPGIQLAHAGRKASDNRPWEGRAQFAPDTEFGWQTVAPSAIPFHEKDHTPRALEKADIATIVDSFKQATLRSLAAGYKIIEIHAAHGYLIHQFLSPLVNKRQDEYGGSFENRIRFLLEIVDALLPLTRDVSLWTRISASDWAEGGWDVEQSVALANILKDRGVEVIDVSSGGAVRHQEITVGPNYQVPFAEEIKKASGLTTAAVGMITHGKQAEEILNNGQADLILIARAFLDDPHLVYHAAQDLQVDLSWADQYVRAKETITRSV</sequence>
<dbReference type="Proteomes" id="UP001221558">
    <property type="component" value="Chromosome"/>
</dbReference>
<dbReference type="Gene3D" id="3.20.20.70">
    <property type="entry name" value="Aldolase class I"/>
    <property type="match status" value="1"/>
</dbReference>
<reference evidence="7 8" key="1">
    <citation type="submission" date="2023-02" db="EMBL/GenBank/DDBJ databases">
        <title>Genome sequence of Sphingobacterium sp. KACC 22765.</title>
        <authorList>
            <person name="Kim S."/>
            <person name="Heo J."/>
            <person name="Kwon S.-W."/>
        </authorList>
    </citation>
    <scope>NUCLEOTIDE SEQUENCE [LARGE SCALE GENOMIC DNA]</scope>
    <source>
        <strain evidence="7 8">KACC 22765</strain>
    </source>
</reference>
<dbReference type="Pfam" id="PF00724">
    <property type="entry name" value="Oxidored_FMN"/>
    <property type="match status" value="1"/>
</dbReference>
<dbReference type="InterPro" id="IPR044152">
    <property type="entry name" value="YqjM-like"/>
</dbReference>
<keyword evidence="2" id="KW-0285">Flavoprotein</keyword>
<dbReference type="PANTHER" id="PTHR43303">
    <property type="entry name" value="NADPH DEHYDROGENASE C23G7.10C-RELATED"/>
    <property type="match status" value="1"/>
</dbReference>
<keyword evidence="4" id="KW-0521">NADP</keyword>
<evidence type="ECO:0000256" key="1">
    <source>
        <dbReference type="ARBA" id="ARBA00001917"/>
    </source>
</evidence>
<evidence type="ECO:0000256" key="3">
    <source>
        <dbReference type="ARBA" id="ARBA00022643"/>
    </source>
</evidence>
<comment type="cofactor">
    <cofactor evidence="1">
        <name>FMN</name>
        <dbReference type="ChEBI" id="CHEBI:58210"/>
    </cofactor>
</comment>
<evidence type="ECO:0000256" key="2">
    <source>
        <dbReference type="ARBA" id="ARBA00022630"/>
    </source>
</evidence>
<accession>A0ABY7WJJ5</accession>
<dbReference type="RefSeq" id="WP_274268484.1">
    <property type="nucleotide sequence ID" value="NZ_CP117880.1"/>
</dbReference>
<keyword evidence="3" id="KW-0288">FMN</keyword>
<dbReference type="EMBL" id="CP117880">
    <property type="protein sequence ID" value="WDF69772.1"/>
    <property type="molecule type" value="Genomic_DNA"/>
</dbReference>
<proteinExistence type="predicted"/>
<dbReference type="SUPFAM" id="SSF51395">
    <property type="entry name" value="FMN-linked oxidoreductases"/>
    <property type="match status" value="1"/>
</dbReference>
<protein>
    <submittedName>
        <fullName evidence="7">NADH:flavin oxidoreductase/NADH oxidase</fullName>
    </submittedName>
</protein>
<evidence type="ECO:0000313" key="8">
    <source>
        <dbReference type="Proteomes" id="UP001221558"/>
    </source>
</evidence>
<evidence type="ECO:0000256" key="5">
    <source>
        <dbReference type="ARBA" id="ARBA00023002"/>
    </source>
</evidence>
<evidence type="ECO:0000313" key="7">
    <source>
        <dbReference type="EMBL" id="WDF69772.1"/>
    </source>
</evidence>
<name>A0ABY7WJJ5_9SPHI</name>
<feature type="domain" description="NADH:flavin oxidoreductase/NADH oxidase N-terminal" evidence="6">
    <location>
        <begin position="3"/>
        <end position="340"/>
    </location>
</feature>
<dbReference type="PANTHER" id="PTHR43303:SF4">
    <property type="entry name" value="NADPH DEHYDROGENASE C23G7.10C-RELATED"/>
    <property type="match status" value="1"/>
</dbReference>
<keyword evidence="5" id="KW-0560">Oxidoreductase</keyword>
<evidence type="ECO:0000259" key="6">
    <source>
        <dbReference type="Pfam" id="PF00724"/>
    </source>
</evidence>